<sequence length="58" mass="7041">MIINKITLALFEIIVTHHSFINNPLVCFRNHRNLTIINEAYYLKSVFRIEHQFYNDFD</sequence>
<gene>
    <name evidence="1" type="ORF">HHS_07410</name>
</gene>
<organism evidence="1 2">
    <name type="scientific">Candidatus Pantoea carbekii</name>
    <dbReference type="NCBI Taxonomy" id="1235990"/>
    <lineage>
        <taxon>Bacteria</taxon>
        <taxon>Pseudomonadati</taxon>
        <taxon>Pseudomonadota</taxon>
        <taxon>Gammaproteobacteria</taxon>
        <taxon>Enterobacterales</taxon>
        <taxon>Erwiniaceae</taxon>
        <taxon>Pantoea</taxon>
    </lineage>
</organism>
<dbReference type="AlphaFoldDB" id="U3U3H0"/>
<evidence type="ECO:0000313" key="1">
    <source>
        <dbReference type="EMBL" id="BAO00711.1"/>
    </source>
</evidence>
<accession>U3U3H0</accession>
<keyword evidence="2" id="KW-1185">Reference proteome</keyword>
<evidence type="ECO:0000313" key="2">
    <source>
        <dbReference type="Proteomes" id="UP000016900"/>
    </source>
</evidence>
<name>U3U3H0_9GAMM</name>
<protein>
    <submittedName>
        <fullName evidence="1">Uncharacterized protein</fullName>
    </submittedName>
</protein>
<reference evidence="1 2" key="1">
    <citation type="submission" date="2012-10" db="EMBL/GenBank/DDBJ databases">
        <title>Genome sequence of the symbiont of the pentatomidae stink bug Halyomorpha halys.</title>
        <authorList>
            <person name="Kobayashi H."/>
            <person name="Fujii-Muramatsu R."/>
            <person name="Takeishi K."/>
            <person name="Noda H."/>
        </authorList>
    </citation>
    <scope>NUCLEOTIDE SEQUENCE [LARGE SCALE GENOMIC DNA]</scope>
</reference>
<dbReference type="EMBL" id="AP012554">
    <property type="protein sequence ID" value="BAO00711.1"/>
    <property type="molecule type" value="Genomic_DNA"/>
</dbReference>
<dbReference type="KEGG" id="hhs:HHS_07410"/>
<dbReference type="Proteomes" id="UP000016900">
    <property type="component" value="Chromosome"/>
</dbReference>
<proteinExistence type="predicted"/>